<gene>
    <name evidence="2" type="ORF">J8J14_11895</name>
</gene>
<evidence type="ECO:0000313" key="3">
    <source>
        <dbReference type="Proteomes" id="UP000681594"/>
    </source>
</evidence>
<sequence>MRRRHLPGLIAGLALSSGRVSAEGRQAGPASPWRPAHTIRLIVPVAPGGSQDATARILARPLSERLGQPVVVDNLPGAAGNVGFHAAARARPDGHTLLAGSDGLSINKTLFPRLDFDPVEGFVAVSWVVRVPQILVVRAGRGWAAEGMAGFLREVGRRPVTMGTTGIGSLAHLLGEEMQEAIGARWIHVPYRGGAPAVTDVVAGVIDAALVNIGAAAVMVRNGMLQGLLVSSPNRVGALPAVPSIIATGPLAEGAVGWHGIVAPVGTPGDVIAALDAAVQAVLASDSLRSQLLSLGHEPVSERPERLAQVIRADAARWGSVIRRKGIAPA</sequence>
<dbReference type="PIRSF" id="PIRSF017082">
    <property type="entry name" value="YflP"/>
    <property type="match status" value="1"/>
</dbReference>
<dbReference type="Proteomes" id="UP000681594">
    <property type="component" value="Unassembled WGS sequence"/>
</dbReference>
<dbReference type="InterPro" id="IPR005064">
    <property type="entry name" value="BUG"/>
</dbReference>
<dbReference type="PANTHER" id="PTHR42928">
    <property type="entry name" value="TRICARBOXYLATE-BINDING PROTEIN"/>
    <property type="match status" value="1"/>
</dbReference>
<comment type="caution">
    <text evidence="2">The sequence shown here is derived from an EMBL/GenBank/DDBJ whole genome shotgun (WGS) entry which is preliminary data.</text>
</comment>
<reference evidence="2 3" key="1">
    <citation type="submission" date="2021-03" db="EMBL/GenBank/DDBJ databases">
        <authorList>
            <person name="So Y."/>
        </authorList>
    </citation>
    <scope>NUCLEOTIDE SEQUENCE [LARGE SCALE GENOMIC DNA]</scope>
    <source>
        <strain evidence="2 3">SSH11</strain>
    </source>
</reference>
<evidence type="ECO:0008006" key="4">
    <source>
        <dbReference type="Google" id="ProtNLM"/>
    </source>
</evidence>
<accession>A0ABS4AG26</accession>
<dbReference type="RefSeq" id="WP_209379730.1">
    <property type="nucleotide sequence ID" value="NZ_JAGIZB010000010.1"/>
</dbReference>
<protein>
    <recommendedName>
        <fullName evidence="4">Tripartite tricarboxylate transporter substrate binding protein</fullName>
    </recommendedName>
</protein>
<evidence type="ECO:0000256" key="1">
    <source>
        <dbReference type="ARBA" id="ARBA00006987"/>
    </source>
</evidence>
<keyword evidence="3" id="KW-1185">Reference proteome</keyword>
<dbReference type="Gene3D" id="3.40.190.10">
    <property type="entry name" value="Periplasmic binding protein-like II"/>
    <property type="match status" value="1"/>
</dbReference>
<dbReference type="EMBL" id="JAGIZB010000010">
    <property type="protein sequence ID" value="MBP0445480.1"/>
    <property type="molecule type" value="Genomic_DNA"/>
</dbReference>
<comment type="similarity">
    <text evidence="1">Belongs to the UPF0065 (bug) family.</text>
</comment>
<proteinExistence type="inferred from homology"/>
<dbReference type="Pfam" id="PF03401">
    <property type="entry name" value="TctC"/>
    <property type="match status" value="1"/>
</dbReference>
<organism evidence="2 3">
    <name type="scientific">Pararoseomonas baculiformis</name>
    <dbReference type="NCBI Taxonomy" id="2820812"/>
    <lineage>
        <taxon>Bacteria</taxon>
        <taxon>Pseudomonadati</taxon>
        <taxon>Pseudomonadota</taxon>
        <taxon>Alphaproteobacteria</taxon>
        <taxon>Acetobacterales</taxon>
        <taxon>Acetobacteraceae</taxon>
        <taxon>Pararoseomonas</taxon>
    </lineage>
</organism>
<name>A0ABS4AG26_9PROT</name>
<dbReference type="SUPFAM" id="SSF53850">
    <property type="entry name" value="Periplasmic binding protein-like II"/>
    <property type="match status" value="1"/>
</dbReference>
<dbReference type="InterPro" id="IPR042100">
    <property type="entry name" value="Bug_dom1"/>
</dbReference>
<evidence type="ECO:0000313" key="2">
    <source>
        <dbReference type="EMBL" id="MBP0445480.1"/>
    </source>
</evidence>
<dbReference type="Gene3D" id="3.40.190.150">
    <property type="entry name" value="Bordetella uptake gene, domain 1"/>
    <property type="match status" value="1"/>
</dbReference>
<dbReference type="PANTHER" id="PTHR42928:SF5">
    <property type="entry name" value="BLR1237 PROTEIN"/>
    <property type="match status" value="1"/>
</dbReference>